<evidence type="ECO:0000313" key="2">
    <source>
        <dbReference type="EMBL" id="VDI29648.1"/>
    </source>
</evidence>
<organism evidence="2 3">
    <name type="scientific">Mytilus galloprovincialis</name>
    <name type="common">Mediterranean mussel</name>
    <dbReference type="NCBI Taxonomy" id="29158"/>
    <lineage>
        <taxon>Eukaryota</taxon>
        <taxon>Metazoa</taxon>
        <taxon>Spiralia</taxon>
        <taxon>Lophotrochozoa</taxon>
        <taxon>Mollusca</taxon>
        <taxon>Bivalvia</taxon>
        <taxon>Autobranchia</taxon>
        <taxon>Pteriomorphia</taxon>
        <taxon>Mytilida</taxon>
        <taxon>Mytiloidea</taxon>
        <taxon>Mytilidae</taxon>
        <taxon>Mytilinae</taxon>
        <taxon>Mytilus</taxon>
    </lineage>
</organism>
<dbReference type="Proteomes" id="UP000596742">
    <property type="component" value="Unassembled WGS sequence"/>
</dbReference>
<sequence>MLVGGIIPMQFSFGAGAYYGMKFEIAAKVLEMKAICGVEPYGGVMVYGELGIGFLLYGKLRLEGKIMDLRFPTTAEISFNKFPLDVGKDEEDKTPPDISPFSDEPNIRRKKRATASCDVEQIAGRDYVEPMFEIAVRAEDDRSDVAYFLDVGTVQGGKDVMDQHTLGGPKTSIDECSMESLDRTSHNFFHIPIRTCVNTISESSYTTTDALHHWLDTVDKKSSVNRPPGRVTSYVFKEHVAMERAPASFCAYIVKYRGTPVVLSLC</sequence>
<dbReference type="EMBL" id="UYJE01004606">
    <property type="protein sequence ID" value="VDI29648.1"/>
    <property type="molecule type" value="Genomic_DNA"/>
</dbReference>
<evidence type="ECO:0000313" key="3">
    <source>
        <dbReference type="Proteomes" id="UP000596742"/>
    </source>
</evidence>
<evidence type="ECO:0000256" key="1">
    <source>
        <dbReference type="SAM" id="MobiDB-lite"/>
    </source>
</evidence>
<dbReference type="AlphaFoldDB" id="A0A8B6E879"/>
<name>A0A8B6E879_MYTGA</name>
<gene>
    <name evidence="2" type="ORF">MGAL_10B016930</name>
</gene>
<keyword evidence="3" id="KW-1185">Reference proteome</keyword>
<feature type="region of interest" description="Disordered" evidence="1">
    <location>
        <begin position="86"/>
        <end position="105"/>
    </location>
</feature>
<reference evidence="2" key="1">
    <citation type="submission" date="2018-11" db="EMBL/GenBank/DDBJ databases">
        <authorList>
            <person name="Alioto T."/>
            <person name="Alioto T."/>
        </authorList>
    </citation>
    <scope>NUCLEOTIDE SEQUENCE</scope>
</reference>
<comment type="caution">
    <text evidence="2">The sequence shown here is derived from an EMBL/GenBank/DDBJ whole genome shotgun (WGS) entry which is preliminary data.</text>
</comment>
<feature type="compositionally biased region" description="Basic and acidic residues" evidence="1">
    <location>
        <begin position="86"/>
        <end position="95"/>
    </location>
</feature>
<dbReference type="OrthoDB" id="6155454at2759"/>
<protein>
    <submittedName>
        <fullName evidence="2">Uncharacterized protein</fullName>
    </submittedName>
</protein>
<accession>A0A8B6E879</accession>
<proteinExistence type="predicted"/>